<dbReference type="PANTHER" id="PTHR43630">
    <property type="entry name" value="POLY-BETA-1,6-N-ACETYL-D-GLUCOSAMINE SYNTHASE"/>
    <property type="match status" value="1"/>
</dbReference>
<accession>A0ABS4ECM1</accession>
<dbReference type="Pfam" id="PF00535">
    <property type="entry name" value="Glycos_transf_2"/>
    <property type="match status" value="1"/>
</dbReference>
<evidence type="ECO:0000259" key="1">
    <source>
        <dbReference type="Pfam" id="PF00535"/>
    </source>
</evidence>
<evidence type="ECO:0000313" key="2">
    <source>
        <dbReference type="EMBL" id="MBP1855679.1"/>
    </source>
</evidence>
<comment type="caution">
    <text evidence="2">The sequence shown here is derived from an EMBL/GenBank/DDBJ whole genome shotgun (WGS) entry which is preliminary data.</text>
</comment>
<name>A0ABS4ECM1_9FIRM</name>
<dbReference type="EMBL" id="JAGGJX010000004">
    <property type="protein sequence ID" value="MBP1855679.1"/>
    <property type="molecule type" value="Genomic_DNA"/>
</dbReference>
<dbReference type="CDD" id="cd00761">
    <property type="entry name" value="Glyco_tranf_GTA_type"/>
    <property type="match status" value="1"/>
</dbReference>
<protein>
    <recommendedName>
        <fullName evidence="1">Glycosyltransferase 2-like domain-containing protein</fullName>
    </recommendedName>
</protein>
<dbReference type="Proteomes" id="UP000767291">
    <property type="component" value="Unassembled WGS sequence"/>
</dbReference>
<keyword evidence="3" id="KW-1185">Reference proteome</keyword>
<dbReference type="RefSeq" id="WP_234926351.1">
    <property type="nucleotide sequence ID" value="NZ_BAAACS010000004.1"/>
</dbReference>
<dbReference type="InterPro" id="IPR001173">
    <property type="entry name" value="Glyco_trans_2-like"/>
</dbReference>
<reference evidence="2 3" key="1">
    <citation type="submission" date="2021-03" db="EMBL/GenBank/DDBJ databases">
        <title>Genomic Encyclopedia of Type Strains, Phase IV (KMG-IV): sequencing the most valuable type-strain genomes for metagenomic binning, comparative biology and taxonomic classification.</title>
        <authorList>
            <person name="Goeker M."/>
        </authorList>
    </citation>
    <scope>NUCLEOTIDE SEQUENCE [LARGE SCALE GENOMIC DNA]</scope>
    <source>
        <strain evidence="2 3">DSM 1289</strain>
    </source>
</reference>
<gene>
    <name evidence="2" type="ORF">J2Z43_002077</name>
</gene>
<dbReference type="SUPFAM" id="SSF53448">
    <property type="entry name" value="Nucleotide-diphospho-sugar transferases"/>
    <property type="match status" value="2"/>
</dbReference>
<dbReference type="InterPro" id="IPR029044">
    <property type="entry name" value="Nucleotide-diphossugar_trans"/>
</dbReference>
<organism evidence="2 3">
    <name type="scientific">Metaclostridioides mangenotii</name>
    <dbReference type="NCBI Taxonomy" id="1540"/>
    <lineage>
        <taxon>Bacteria</taxon>
        <taxon>Bacillati</taxon>
        <taxon>Bacillota</taxon>
        <taxon>Clostridia</taxon>
        <taxon>Peptostreptococcales</taxon>
        <taxon>Peptostreptococcaceae</taxon>
        <taxon>Metaclostridioides</taxon>
    </lineage>
</organism>
<evidence type="ECO:0000313" key="3">
    <source>
        <dbReference type="Proteomes" id="UP000767291"/>
    </source>
</evidence>
<sequence length="640" mass="75383">MSDLKKVLIGSPIHQTPDILKEFLMSLKELDKSNFDISYYFIDDNIEEISSDYLKDFKESEKNVTLIASDFQDNYVKNEHTHMWSPNLVDKVANFKNEIIRYSIENNFDYLFFIDSDLIVNPGTLNQLVGDNKDIISNVFWTKWEPNTIEMPQVWLKDSYDMHDDSIPIDQAQQTMEFINKMRIPGVYKVGGLGACTLISKKALLSGVSFSKIYNLSFWGEDRHFCIRAAALGLELYVDTHLPAYHIYRYTDLEGVENYKTNTIAKSKDQIKSKVLNSITKGINALETYSYQTEFSNDFLEYFTLDEGKKQLLLINSKKDNVESNKIINRACITKCDFDDFDINDTKIDCDLELTVDGFKNFKSYYNKYSAKCRLTKQNDGKYLIDEFIIGNEITLENAPIVRYFRDKPTLTLSMIVKNEEGRYLKKVLESAREYIDSAVIIDDASTDNTVEICKETLKDIPLTLILNKESKFSNEIDLRKQQWRETISTDPDWILFLDADEIFEDKFKDNVKELMINYDIDSYMFRLYDFWNEDHYRDDNLWRAHNSYRIFMIRYQRNFDYKFNESAQHCGRMPYNVGELQYCLSNMRLKHYGWSCEEDRIEKYNRYLKLDPNGEFGSLDQYASILDENINLTKWDENS</sequence>
<dbReference type="PANTHER" id="PTHR43630:SF2">
    <property type="entry name" value="GLYCOSYLTRANSFERASE"/>
    <property type="match status" value="1"/>
</dbReference>
<dbReference type="Gene3D" id="3.90.550.10">
    <property type="entry name" value="Spore Coat Polysaccharide Biosynthesis Protein SpsA, Chain A"/>
    <property type="match status" value="2"/>
</dbReference>
<feature type="domain" description="Glycosyltransferase 2-like" evidence="1">
    <location>
        <begin position="415"/>
        <end position="555"/>
    </location>
</feature>
<proteinExistence type="predicted"/>